<dbReference type="EMBL" id="ML995624">
    <property type="protein sequence ID" value="KAF2135227.1"/>
    <property type="molecule type" value="Genomic_DNA"/>
</dbReference>
<evidence type="ECO:0000313" key="3">
    <source>
        <dbReference type="Proteomes" id="UP000799438"/>
    </source>
</evidence>
<name>A0A6A6AWQ7_9PEZI</name>
<gene>
    <name evidence="2" type="ORF">K452DRAFT_363281</name>
</gene>
<sequence>MCTSRSGRGAVDVAATAPALVTRPRRRRGRRRCQRGAQPSNPTRPPRSHAGSAPSRAAWPSGPAASPQERGSRVRKRLRSCSAPVSHEENVHDASIRPLRTPHTPVLYLAFDTPTETLHSHRARQQRPAVAAQYRPTLCPQACFARCAFRVATISPAYAATPSLVRPQRPRRPYHPACVPVLEHDDYFLRAAAVYAAYPNYSVALPPGFLPISTDDVFADRCIYYLVGSSAGAKACDIDVNSGAYKACDAVAHAPLSYIQLCPPQFVCFNLSLPASATACASLCAARTPWRALSPRAMTNTRVRD</sequence>
<evidence type="ECO:0000256" key="1">
    <source>
        <dbReference type="SAM" id="MobiDB-lite"/>
    </source>
</evidence>
<keyword evidence="3" id="KW-1185">Reference proteome</keyword>
<reference evidence="2" key="1">
    <citation type="journal article" date="2020" name="Stud. Mycol.">
        <title>101 Dothideomycetes genomes: a test case for predicting lifestyles and emergence of pathogens.</title>
        <authorList>
            <person name="Haridas S."/>
            <person name="Albert R."/>
            <person name="Binder M."/>
            <person name="Bloem J."/>
            <person name="Labutti K."/>
            <person name="Salamov A."/>
            <person name="Andreopoulos B."/>
            <person name="Baker S."/>
            <person name="Barry K."/>
            <person name="Bills G."/>
            <person name="Bluhm B."/>
            <person name="Cannon C."/>
            <person name="Castanera R."/>
            <person name="Culley D."/>
            <person name="Daum C."/>
            <person name="Ezra D."/>
            <person name="Gonzalez J."/>
            <person name="Henrissat B."/>
            <person name="Kuo A."/>
            <person name="Liang C."/>
            <person name="Lipzen A."/>
            <person name="Lutzoni F."/>
            <person name="Magnuson J."/>
            <person name="Mondo S."/>
            <person name="Nolan M."/>
            <person name="Ohm R."/>
            <person name="Pangilinan J."/>
            <person name="Park H.-J."/>
            <person name="Ramirez L."/>
            <person name="Alfaro M."/>
            <person name="Sun H."/>
            <person name="Tritt A."/>
            <person name="Yoshinaga Y."/>
            <person name="Zwiers L.-H."/>
            <person name="Turgeon B."/>
            <person name="Goodwin S."/>
            <person name="Spatafora J."/>
            <person name="Crous P."/>
            <person name="Grigoriev I."/>
        </authorList>
    </citation>
    <scope>NUCLEOTIDE SEQUENCE</scope>
    <source>
        <strain evidence="2">CBS 121167</strain>
    </source>
</reference>
<feature type="compositionally biased region" description="Low complexity" evidence="1">
    <location>
        <begin position="13"/>
        <end position="22"/>
    </location>
</feature>
<feature type="compositionally biased region" description="Basic residues" evidence="1">
    <location>
        <begin position="23"/>
        <end position="34"/>
    </location>
</feature>
<organism evidence="2 3">
    <name type="scientific">Aplosporella prunicola CBS 121167</name>
    <dbReference type="NCBI Taxonomy" id="1176127"/>
    <lineage>
        <taxon>Eukaryota</taxon>
        <taxon>Fungi</taxon>
        <taxon>Dikarya</taxon>
        <taxon>Ascomycota</taxon>
        <taxon>Pezizomycotina</taxon>
        <taxon>Dothideomycetes</taxon>
        <taxon>Dothideomycetes incertae sedis</taxon>
        <taxon>Botryosphaeriales</taxon>
        <taxon>Aplosporellaceae</taxon>
        <taxon>Aplosporella</taxon>
    </lineage>
</organism>
<accession>A0A6A6AWQ7</accession>
<dbReference type="AlphaFoldDB" id="A0A6A6AWQ7"/>
<feature type="region of interest" description="Disordered" evidence="1">
    <location>
        <begin position="1"/>
        <end position="93"/>
    </location>
</feature>
<dbReference type="Proteomes" id="UP000799438">
    <property type="component" value="Unassembled WGS sequence"/>
</dbReference>
<evidence type="ECO:0000313" key="2">
    <source>
        <dbReference type="EMBL" id="KAF2135227.1"/>
    </source>
</evidence>
<dbReference type="RefSeq" id="XP_033390946.1">
    <property type="nucleotide sequence ID" value="XM_033546564.1"/>
</dbReference>
<proteinExistence type="predicted"/>
<protein>
    <submittedName>
        <fullName evidence="2">Uncharacterized protein</fullName>
    </submittedName>
</protein>
<dbReference type="GeneID" id="54304070"/>